<dbReference type="InterPro" id="IPR047650">
    <property type="entry name" value="Transpos_IS110"/>
</dbReference>
<evidence type="ECO:0000313" key="3">
    <source>
        <dbReference type="Proteomes" id="UP000317429"/>
    </source>
</evidence>
<dbReference type="KEGG" id="pnd:Pla175_28960"/>
<dbReference type="RefSeq" id="WP_145286181.1">
    <property type="nucleotide sequence ID" value="NZ_CP036291.1"/>
</dbReference>
<sequence>MYFTVRSPITKRGNSHARWLLTQAAQNMARQPGPLGVFFRRLAKRKCWNVAVCATARKLVGVAWLMLKNNEPYRYANPTTTQRNLSRLRVAVTGELRKPEHKGRRPGVKNGANPPSRLEPSLQRVCEQEGLPPVNGFEQLPAGEQQVLRTLGVIDFVQQINQDRRSPRKSPTRARN</sequence>
<dbReference type="OrthoDB" id="251963at2"/>
<accession>A0A518DDE6</accession>
<name>A0A518DDE6_9BACT</name>
<dbReference type="PANTHER" id="PTHR33055:SF13">
    <property type="entry name" value="TRANSPOSASE"/>
    <property type="match status" value="1"/>
</dbReference>
<proteinExistence type="predicted"/>
<reference evidence="2 3" key="1">
    <citation type="submission" date="2019-02" db="EMBL/GenBank/DDBJ databases">
        <title>Deep-cultivation of Planctomycetes and their phenomic and genomic characterization uncovers novel biology.</title>
        <authorList>
            <person name="Wiegand S."/>
            <person name="Jogler M."/>
            <person name="Boedeker C."/>
            <person name="Pinto D."/>
            <person name="Vollmers J."/>
            <person name="Rivas-Marin E."/>
            <person name="Kohn T."/>
            <person name="Peeters S.H."/>
            <person name="Heuer A."/>
            <person name="Rast P."/>
            <person name="Oberbeckmann S."/>
            <person name="Bunk B."/>
            <person name="Jeske O."/>
            <person name="Meyerdierks A."/>
            <person name="Storesund J.E."/>
            <person name="Kallscheuer N."/>
            <person name="Luecker S."/>
            <person name="Lage O.M."/>
            <person name="Pohl T."/>
            <person name="Merkel B.J."/>
            <person name="Hornburger P."/>
            <person name="Mueller R.-W."/>
            <person name="Bruemmer F."/>
            <person name="Labrenz M."/>
            <person name="Spormann A.M."/>
            <person name="Op den Camp H."/>
            <person name="Overmann J."/>
            <person name="Amann R."/>
            <person name="Jetten M.S.M."/>
            <person name="Mascher T."/>
            <person name="Medema M.H."/>
            <person name="Devos D.P."/>
            <person name="Kaster A.-K."/>
            <person name="Ovreas L."/>
            <person name="Rohde M."/>
            <person name="Galperin M.Y."/>
            <person name="Jogler C."/>
        </authorList>
    </citation>
    <scope>NUCLEOTIDE SEQUENCE [LARGE SCALE GENOMIC DNA]</scope>
    <source>
        <strain evidence="2 3">Pla175</strain>
    </source>
</reference>
<dbReference type="Proteomes" id="UP000317429">
    <property type="component" value="Chromosome"/>
</dbReference>
<dbReference type="PANTHER" id="PTHR33055">
    <property type="entry name" value="TRANSPOSASE FOR INSERTION SEQUENCE ELEMENT IS1111A"/>
    <property type="match status" value="1"/>
</dbReference>
<protein>
    <recommendedName>
        <fullName evidence="4">Transposase IS116/IS110/IS902 family protein</fullName>
    </recommendedName>
</protein>
<dbReference type="EMBL" id="CP036291">
    <property type="protein sequence ID" value="QDU89504.1"/>
    <property type="molecule type" value="Genomic_DNA"/>
</dbReference>
<keyword evidence="3" id="KW-1185">Reference proteome</keyword>
<evidence type="ECO:0008006" key="4">
    <source>
        <dbReference type="Google" id="ProtNLM"/>
    </source>
</evidence>
<evidence type="ECO:0000256" key="1">
    <source>
        <dbReference type="SAM" id="MobiDB-lite"/>
    </source>
</evidence>
<gene>
    <name evidence="2" type="ORF">Pla175_28960</name>
</gene>
<evidence type="ECO:0000313" key="2">
    <source>
        <dbReference type="EMBL" id="QDU89504.1"/>
    </source>
</evidence>
<dbReference type="AlphaFoldDB" id="A0A518DDE6"/>
<organism evidence="2 3">
    <name type="scientific">Pirellulimonas nuda</name>
    <dbReference type="NCBI Taxonomy" id="2528009"/>
    <lineage>
        <taxon>Bacteria</taxon>
        <taxon>Pseudomonadati</taxon>
        <taxon>Planctomycetota</taxon>
        <taxon>Planctomycetia</taxon>
        <taxon>Pirellulales</taxon>
        <taxon>Lacipirellulaceae</taxon>
        <taxon>Pirellulimonas</taxon>
    </lineage>
</organism>
<feature type="region of interest" description="Disordered" evidence="1">
    <location>
        <begin position="96"/>
        <end position="119"/>
    </location>
</feature>